<gene>
    <name evidence="2" type="ORF">MICH65_0130</name>
</gene>
<dbReference type="KEGG" id="caqa:MICH65_0130"/>
<dbReference type="InterPro" id="IPR003961">
    <property type="entry name" value="FN3_dom"/>
</dbReference>
<dbReference type="Proteomes" id="UP000463983">
    <property type="component" value="Chromosome"/>
</dbReference>
<dbReference type="EMBL" id="CP047901">
    <property type="protein sequence ID" value="QHO63111.1"/>
    <property type="molecule type" value="Genomic_DNA"/>
</dbReference>
<feature type="domain" description="Fibronectin type-III" evidence="1">
    <location>
        <begin position="167"/>
        <end position="254"/>
    </location>
</feature>
<organism evidence="2 3">
    <name type="scientific">Candidatus Chazhemtobacterium aquaticus</name>
    <dbReference type="NCBI Taxonomy" id="2715735"/>
    <lineage>
        <taxon>Bacteria</taxon>
        <taxon>Candidatus Chazhemtobacteraceae</taxon>
        <taxon>Candidatus Chazhemtobacterium</taxon>
    </lineage>
</organism>
<accession>A0A857NC48</accession>
<evidence type="ECO:0000259" key="1">
    <source>
        <dbReference type="PROSITE" id="PS50853"/>
    </source>
</evidence>
<protein>
    <recommendedName>
        <fullName evidence="1">Fibronectin type-III domain-containing protein</fullName>
    </recommendedName>
</protein>
<reference evidence="3" key="1">
    <citation type="journal article" date="2020" name="Microorganisms">
        <title>Complete Genome of a Member of a New Bacterial Lineage in the Microgenomates Group Reveals an Unusual Nucleotide Composition Disparity Between Two Strands of DNA and Limited Metabolic Potential.</title>
        <authorList>
            <person name="Kadnikov V.V."/>
            <person name="Mardanov A.V."/>
            <person name="Beletsky A.V."/>
            <person name="Karnachuk O.V."/>
            <person name="Ravin N.V."/>
        </authorList>
    </citation>
    <scope>NUCLEOTIDE SEQUENCE [LARGE SCALE GENOMIC DNA]</scope>
</reference>
<evidence type="ECO:0000313" key="2">
    <source>
        <dbReference type="EMBL" id="QHO63111.1"/>
    </source>
</evidence>
<evidence type="ECO:0000313" key="3">
    <source>
        <dbReference type="Proteomes" id="UP000463983"/>
    </source>
</evidence>
<dbReference type="AlphaFoldDB" id="A0A857NC48"/>
<name>A0A857NC48_9BACT</name>
<dbReference type="PROSITE" id="PS50853">
    <property type="entry name" value="FN3"/>
    <property type="match status" value="1"/>
</dbReference>
<keyword evidence="3" id="KW-1185">Reference proteome</keyword>
<proteinExistence type="predicted"/>
<sequence length="254" mass="27969">MLCPYCHSPLQETAILTKSDQQATTYECFTCGGHWFPRWLANDISLSQANNADSITPQTSINPPEFPRCPECQNRLSLIKHDSVPRGLHVYTCPQGHGNFFPKGELIQFKKAQEAKITYHQVWGIPIKSIFAVLLPVALVLSLAVGIPLTTRQVQQSAETRISADEVFSSPIITQIPPDSISLSFSTTLTGSTTITLYQNNQPINTYTASSTPTTIHTTTLKNLVPNLPYTFTITLETATDTIVSKPYSLSLSP</sequence>